<keyword evidence="8 16" id="KW-1133">Transmembrane helix</keyword>
<keyword evidence="9 16" id="KW-0472">Membrane</keyword>
<reference evidence="20" key="1">
    <citation type="journal article" date="2001" name="Proc. Natl. Acad. Sci. U.S.A.">
        <title>A receptor tyrosine kinase from choanoflagellates: molecular insights into early animal evolution.</title>
        <authorList>
            <person name="King N."/>
            <person name="Carroll S.B."/>
        </authorList>
    </citation>
    <scope>NUCLEOTIDE SEQUENCE</scope>
    <source>
        <strain evidence="20">ATCC 50154</strain>
    </source>
</reference>
<protein>
    <recommendedName>
        <fullName evidence="2">receptor protein-tyrosine kinase</fullName>
        <ecNumber evidence="2">2.7.10.1</ecNumber>
    </recommendedName>
</protein>
<dbReference type="GO" id="GO:0005886">
    <property type="term" value="C:plasma membrane"/>
    <property type="evidence" value="ECO:0000318"/>
    <property type="project" value="GO_Central"/>
</dbReference>
<evidence type="ECO:0000256" key="4">
    <source>
        <dbReference type="ARBA" id="ARBA00022692"/>
    </source>
</evidence>
<comment type="caution">
    <text evidence="14">Lacks conserved residue(s) required for the propagation of feature annotation.</text>
</comment>
<dbReference type="InterPro" id="IPR017441">
    <property type="entry name" value="Protein_kinase_ATP_BS"/>
</dbReference>
<feature type="disulfide bond" evidence="14">
    <location>
        <begin position="609"/>
        <end position="619"/>
    </location>
</feature>
<dbReference type="InterPro" id="IPR000742">
    <property type="entry name" value="EGF"/>
</dbReference>
<comment type="catalytic activity">
    <reaction evidence="13">
        <text>L-tyrosyl-[protein] + ATP = O-phospho-L-tyrosyl-[protein] + ADP + H(+)</text>
        <dbReference type="Rhea" id="RHEA:10596"/>
        <dbReference type="Rhea" id="RHEA-COMP:10136"/>
        <dbReference type="Rhea" id="RHEA-COMP:20101"/>
        <dbReference type="ChEBI" id="CHEBI:15378"/>
        <dbReference type="ChEBI" id="CHEBI:30616"/>
        <dbReference type="ChEBI" id="CHEBI:46858"/>
        <dbReference type="ChEBI" id="CHEBI:61978"/>
        <dbReference type="ChEBI" id="CHEBI:456216"/>
        <dbReference type="EC" id="2.7.10.1"/>
    </reaction>
</comment>
<dbReference type="PROSITE" id="PS50923">
    <property type="entry name" value="SUSHI"/>
    <property type="match status" value="1"/>
</dbReference>
<dbReference type="Pfam" id="PF07714">
    <property type="entry name" value="PK_Tyr_Ser-Thr"/>
    <property type="match status" value="1"/>
</dbReference>
<evidence type="ECO:0000259" key="17">
    <source>
        <dbReference type="PROSITE" id="PS50011"/>
    </source>
</evidence>
<dbReference type="InterPro" id="IPR018097">
    <property type="entry name" value="EGF_Ca-bd_CS"/>
</dbReference>
<dbReference type="SMART" id="SM00032">
    <property type="entry name" value="CCP"/>
    <property type="match status" value="1"/>
</dbReference>
<feature type="domain" description="EGF-like" evidence="18">
    <location>
        <begin position="605"/>
        <end position="649"/>
    </location>
</feature>
<evidence type="ECO:0000259" key="18">
    <source>
        <dbReference type="PROSITE" id="PS50026"/>
    </source>
</evidence>
<evidence type="ECO:0000256" key="14">
    <source>
        <dbReference type="PROSITE-ProRule" id="PRU00076"/>
    </source>
</evidence>
<gene>
    <name evidence="20" type="primary">MBRTK1</name>
    <name evidence="21" type="synonym">MbRTK1</name>
    <name evidence="21" type="ORF">MONBRDRAFT_20579</name>
</gene>
<evidence type="ECO:0000256" key="9">
    <source>
        <dbReference type="ARBA" id="ARBA00023136"/>
    </source>
</evidence>
<evidence type="ECO:0000256" key="1">
    <source>
        <dbReference type="ARBA" id="ARBA00004167"/>
    </source>
</evidence>
<dbReference type="PROSITE" id="PS01187">
    <property type="entry name" value="EGF_CA"/>
    <property type="match status" value="1"/>
</dbReference>
<feature type="disulfide bond" evidence="14">
    <location>
        <begin position="639"/>
        <end position="648"/>
    </location>
</feature>
<dbReference type="Pfam" id="PF07645">
    <property type="entry name" value="EGF_CA"/>
    <property type="match status" value="1"/>
</dbReference>
<dbReference type="EMBL" id="CH991548">
    <property type="protein sequence ID" value="EDQ90206.1"/>
    <property type="molecule type" value="Genomic_DNA"/>
</dbReference>
<proteinExistence type="evidence at transcript level"/>
<dbReference type="Pfam" id="PF00008">
    <property type="entry name" value="EGF"/>
    <property type="match status" value="1"/>
</dbReference>
<dbReference type="GO" id="GO:0005524">
    <property type="term" value="F:ATP binding"/>
    <property type="evidence" value="ECO:0007669"/>
    <property type="project" value="UniProtKB-UniRule"/>
</dbReference>
<dbReference type="PROSITE" id="PS00022">
    <property type="entry name" value="EGF_1"/>
    <property type="match status" value="2"/>
</dbReference>
<dbReference type="Proteomes" id="UP000001357">
    <property type="component" value="Unassembled WGS sequence"/>
</dbReference>
<keyword evidence="4 16" id="KW-0812">Transmembrane</keyword>
<dbReference type="InterPro" id="IPR000719">
    <property type="entry name" value="Prot_kinase_dom"/>
</dbReference>
<dbReference type="CDD" id="cd00054">
    <property type="entry name" value="EGF_CA"/>
    <property type="match status" value="2"/>
</dbReference>
<accession>Q8WRF4</accession>
<dbReference type="SUPFAM" id="SSF56112">
    <property type="entry name" value="Protein kinase-like (PK-like)"/>
    <property type="match status" value="1"/>
</dbReference>
<dbReference type="InterPro" id="IPR001245">
    <property type="entry name" value="Ser-Thr/Tyr_kinase_cat_dom"/>
</dbReference>
<dbReference type="InterPro" id="IPR001881">
    <property type="entry name" value="EGF-like_Ca-bd_dom"/>
</dbReference>
<dbReference type="InterPro" id="IPR050122">
    <property type="entry name" value="RTK"/>
</dbReference>
<dbReference type="PROSITE" id="PS00109">
    <property type="entry name" value="PROTEIN_KINASE_TYR"/>
    <property type="match status" value="1"/>
</dbReference>
<dbReference type="EC" id="2.7.10.1" evidence="2"/>
<dbReference type="STRING" id="81824.Q8WRF4"/>
<keyword evidence="11 20" id="KW-0675">Receptor</keyword>
<dbReference type="RefSeq" id="XP_001744973.1">
    <property type="nucleotide sequence ID" value="XM_001744921.1"/>
</dbReference>
<keyword evidence="5" id="KW-0732">Signal</keyword>
<dbReference type="GO" id="GO:0005509">
    <property type="term" value="F:calcium ion binding"/>
    <property type="evidence" value="ECO:0007669"/>
    <property type="project" value="InterPro"/>
</dbReference>
<accession>A9UWG4</accession>
<keyword evidence="12" id="KW-0325">Glycoprotein</keyword>
<evidence type="ECO:0000256" key="16">
    <source>
        <dbReference type="SAM" id="Phobius"/>
    </source>
</evidence>
<evidence type="ECO:0000256" key="11">
    <source>
        <dbReference type="ARBA" id="ARBA00023170"/>
    </source>
</evidence>
<organism evidence="20">
    <name type="scientific">Monosiga brevicollis</name>
    <name type="common">Choanoflagellate</name>
    <dbReference type="NCBI Taxonomy" id="81824"/>
    <lineage>
        <taxon>Eukaryota</taxon>
        <taxon>Choanoflagellata</taxon>
        <taxon>Craspedida</taxon>
        <taxon>Salpingoecidae</taxon>
        <taxon>Monosiga</taxon>
    </lineage>
</organism>
<keyword evidence="20" id="KW-0808">Transferase</keyword>
<keyword evidence="20" id="KW-0418">Kinase</keyword>
<dbReference type="GO" id="GO:0007169">
    <property type="term" value="P:cell surface receptor protein tyrosine kinase signaling pathway"/>
    <property type="evidence" value="ECO:0000318"/>
    <property type="project" value="GO_Central"/>
</dbReference>
<dbReference type="PANTHER" id="PTHR24416">
    <property type="entry name" value="TYROSINE-PROTEIN KINASE RECEPTOR"/>
    <property type="match status" value="1"/>
</dbReference>
<dbReference type="Gene3D" id="2.10.70.10">
    <property type="entry name" value="Complement Module, domain 1"/>
    <property type="match status" value="1"/>
</dbReference>
<evidence type="ECO:0000256" key="3">
    <source>
        <dbReference type="ARBA" id="ARBA00022536"/>
    </source>
</evidence>
<dbReference type="FunFam" id="1.10.510.10:FF:001223">
    <property type="entry name" value="Predicted protein"/>
    <property type="match status" value="1"/>
</dbReference>
<dbReference type="PROSITE" id="PS50026">
    <property type="entry name" value="EGF_3"/>
    <property type="match status" value="3"/>
</dbReference>
<dbReference type="Gene3D" id="3.30.200.20">
    <property type="entry name" value="Phosphorylase Kinase, domain 1"/>
    <property type="match status" value="1"/>
</dbReference>
<evidence type="ECO:0000256" key="5">
    <source>
        <dbReference type="ARBA" id="ARBA00022729"/>
    </source>
</evidence>
<evidence type="ECO:0000259" key="19">
    <source>
        <dbReference type="PROSITE" id="PS50923"/>
    </source>
</evidence>
<dbReference type="Gene3D" id="1.10.510.10">
    <property type="entry name" value="Transferase(Phosphotransferase) domain 1"/>
    <property type="match status" value="1"/>
</dbReference>
<dbReference type="InterPro" id="IPR049883">
    <property type="entry name" value="NOTCH1_EGF-like"/>
</dbReference>
<evidence type="ECO:0000313" key="22">
    <source>
        <dbReference type="Proteomes" id="UP000001357"/>
    </source>
</evidence>
<dbReference type="InterPro" id="IPR000436">
    <property type="entry name" value="Sushi_SCR_CCP_dom"/>
</dbReference>
<dbReference type="InterPro" id="IPR013783">
    <property type="entry name" value="Ig-like_fold"/>
</dbReference>
<dbReference type="InParanoid" id="Q8WRF4"/>
<dbReference type="SMART" id="SM00181">
    <property type="entry name" value="EGF"/>
    <property type="match status" value="5"/>
</dbReference>
<evidence type="ECO:0000313" key="20">
    <source>
        <dbReference type="EMBL" id="AAL33602.2"/>
    </source>
</evidence>
<evidence type="ECO:0000256" key="13">
    <source>
        <dbReference type="ARBA" id="ARBA00051243"/>
    </source>
</evidence>
<dbReference type="eggNOG" id="KOG0200">
    <property type="taxonomic scope" value="Eukaryota"/>
</dbReference>
<keyword evidence="3 14" id="KW-0245">EGF-like domain</keyword>
<keyword evidence="7 15" id="KW-0067">ATP-binding</keyword>
<dbReference type="PROSITE" id="PS50011">
    <property type="entry name" value="PROTEIN_KINASE_DOM"/>
    <property type="match status" value="1"/>
</dbReference>
<dbReference type="GO" id="GO:0043235">
    <property type="term" value="C:receptor complex"/>
    <property type="evidence" value="ECO:0000318"/>
    <property type="project" value="GO_Central"/>
</dbReference>
<evidence type="ECO:0000256" key="12">
    <source>
        <dbReference type="ARBA" id="ARBA00023180"/>
    </source>
</evidence>
<dbReference type="FunFam" id="3.30.200.20:FF:000869">
    <property type="entry name" value="Predicted protein"/>
    <property type="match status" value="1"/>
</dbReference>
<dbReference type="SMART" id="SM00179">
    <property type="entry name" value="EGF_CA"/>
    <property type="match status" value="2"/>
</dbReference>
<comment type="subcellular location">
    <subcellularLocation>
        <location evidence="1">Membrane</location>
        <topology evidence="1">Single-pass membrane protein</topology>
    </subcellularLocation>
</comment>
<dbReference type="SMART" id="SM00219">
    <property type="entry name" value="TyrKc"/>
    <property type="match status" value="1"/>
</dbReference>
<feature type="domain" description="EGF-like" evidence="18">
    <location>
        <begin position="568"/>
        <end position="603"/>
    </location>
</feature>
<keyword evidence="6 15" id="KW-0547">Nucleotide-binding</keyword>
<dbReference type="SUPFAM" id="SSF57535">
    <property type="entry name" value="Complement control module/SCR domain"/>
    <property type="match status" value="1"/>
</dbReference>
<sequence>MTVEAGSIWSEPGFSIWDNYDAMVAADVAVEPTVLDLNVPNGTVLTVEYTATDSSDNRVSVTRFVQVVVSCGAVPFSNATASASTAIYGDIVAFACPAGTYLSGSARLTCTISRNFSDLPPSCVPCPLNTARAQDNHAEATCQPCGPYMATAGLGNHDCSCDVNFILSNATCQACPSGFAKAGVANTTSCPLVNVGAAYTFSVSAAVAAQMAHDLTEALSAALSALVPGDPISVVFSSIQEQTFTTSLASLALGVTPAQHDNSCCALQTVASGNLSGLLQDLGWYDVETTFFGRSNCKGSLCGAACPAGSSLRDGLCLISELTCPDDLVVVGDACVSKEGIVRCPNGATSSLVNGSTVCTKAVVCPHSGHIYDPERGCFAPDTCTVGEELTAEYYCIKRDKNCGAGFIYNKSLITRESRATLRAGCQDIDECVASSFACSPNASCINTDGGFICECNDNSTQYNAVLHSCVDPNSCVTPPAVAALNISYYVNGNGACVSDSYICSAEHSVYSPELATPKNLAVAFFKPCVAPNSNCTVTGPNDDVMSCVCATGYMGDAQTGINSVGCQTHCNRNPCQFGGECVVSRYGPRCLCPAGLSGATCSILEAACNGRCSGRGTCTPGAASPDLDPATSEYACTCDEGFAGTDCNVSSSLGSRQGEVFFNASNPIVISVAAIGVILLIVVSIIVLLRRKKKGLVVMPAAFEGSYDLLEVQDADVWEVDRQCVRLGEELGHGAFGEVFQAWIRNSYSGKVRRCAAKTLKPDVSFEHRQDFLSEMTVMKEIGAHPNVIGIIGHCLRETPQILLVELAEFGNMRDYLRGCRATQENPQTIRVDQMADFCLQIARGMAFLEQKNVIHRDLAARNVLVDKNFECKISDFGLARSIEGGEYKTTATKLPVKWMAPESLKSRIYTTKSDVWSFGVTMWEIFSLGGTPYKEHQNRDVLSFLESGHRLPSPRQAPVEFDDIARMCWVLEASDRPSFSELVDLLADIVLEQSFSATVPEVDSENFYEAIAGPSEESEASGLRAAANDVDDTEAWMGADMYEGQLHVDELYDNELNDMVTREEIIYDDGVDAVFSEELYATVGDLIKTGRAATAASNSGAWLGADVYESQLQGDELYDNELDDMIVREEIVYDDGVDAELAGCSGELYSAVADPTEEAGATASVSDNGAWMGADVYESQLQGDELNGIIVCEEVIYDDDFAAEPAVYNEELYATVADLIEKGDATAGVSHSGALNSADAYESHPHGDELNGVVAQEQIIYDDGFDAEPVGCSEEVYGAVVDLTKKDGVSSLRLTADGTGDSEALTNAGMYERQLHDDELDNNEHGYITIREEIIYNDGVGVRPEVDCEEVYEAIADPAEQSESSVLRATASSAGDSQAQMAAGMHECQLYGIELYGNELNGQLSKGPDQSQAVYEADGNGSMPVYDIASADVVATGHRATAYERHANQPGVLLLALPSEVANIYDFALEDLEI</sequence>
<keyword evidence="22" id="KW-1185">Reference proteome</keyword>
<dbReference type="PROSITE" id="PS00107">
    <property type="entry name" value="PROTEIN_KINASE_ATP"/>
    <property type="match status" value="1"/>
</dbReference>
<dbReference type="InterPro" id="IPR035976">
    <property type="entry name" value="Sushi/SCR/CCP_sf"/>
</dbReference>
<dbReference type="InterPro" id="IPR011009">
    <property type="entry name" value="Kinase-like_dom_sf"/>
</dbReference>
<evidence type="ECO:0000256" key="15">
    <source>
        <dbReference type="PROSITE-ProRule" id="PRU10141"/>
    </source>
</evidence>
<dbReference type="PROSITE" id="PS01186">
    <property type="entry name" value="EGF_2"/>
    <property type="match status" value="1"/>
</dbReference>
<feature type="domain" description="Sushi" evidence="19">
    <location>
        <begin position="69"/>
        <end position="125"/>
    </location>
</feature>
<dbReference type="GeneID" id="5890234"/>
<dbReference type="GO" id="GO:0004714">
    <property type="term" value="F:transmembrane receptor protein tyrosine kinase activity"/>
    <property type="evidence" value="ECO:0000318"/>
    <property type="project" value="GO_Central"/>
</dbReference>
<dbReference type="PROSITE" id="PS00010">
    <property type="entry name" value="ASX_HYDROXYL"/>
    <property type="match status" value="1"/>
</dbReference>
<dbReference type="Gene3D" id="2.60.40.10">
    <property type="entry name" value="Immunoglobulins"/>
    <property type="match status" value="1"/>
</dbReference>
<dbReference type="InterPro" id="IPR020635">
    <property type="entry name" value="Tyr_kinase_cat_dom"/>
</dbReference>
<dbReference type="EMBL" id="AF440359">
    <property type="protein sequence ID" value="AAL33602.2"/>
    <property type="molecule type" value="mRNA"/>
</dbReference>
<dbReference type="InterPro" id="IPR008266">
    <property type="entry name" value="Tyr_kinase_AS"/>
</dbReference>
<reference evidence="20" key="2">
    <citation type="journal article" date="2003" name="Science">
        <title>Evolution of key cell signaling and adhesion protein families predates animal origins.</title>
        <authorList>
            <person name="King N."/>
            <person name="Hittinger C.T."/>
            <person name="Carroll S.B."/>
        </authorList>
    </citation>
    <scope>NUCLEOTIDE SEQUENCE</scope>
    <source>
        <strain evidence="20">ATCC 50154</strain>
    </source>
</reference>
<dbReference type="Pfam" id="PF23106">
    <property type="entry name" value="EGF_Teneurin"/>
    <property type="match status" value="1"/>
</dbReference>
<feature type="transmembrane region" description="Helical" evidence="16">
    <location>
        <begin position="669"/>
        <end position="690"/>
    </location>
</feature>
<dbReference type="InterPro" id="IPR000152">
    <property type="entry name" value="EGF-type_Asp/Asn_hydroxyl_site"/>
</dbReference>
<evidence type="ECO:0000256" key="6">
    <source>
        <dbReference type="ARBA" id="ARBA00022741"/>
    </source>
</evidence>
<dbReference type="CDD" id="cd00033">
    <property type="entry name" value="CCP"/>
    <property type="match status" value="1"/>
</dbReference>
<name>Q8WRF4_MONBE</name>
<reference evidence="21 22" key="3">
    <citation type="journal article" date="2008" name="Nature">
        <title>The genome of the choanoflagellate Monosiga brevicollis and the origin of metazoans.</title>
        <authorList>
            <consortium name="JGI Sequencing"/>
            <person name="King N."/>
            <person name="Westbrook M.J."/>
            <person name="Young S.L."/>
            <person name="Kuo A."/>
            <person name="Abedin M."/>
            <person name="Chapman J."/>
            <person name="Fairclough S."/>
            <person name="Hellsten U."/>
            <person name="Isogai Y."/>
            <person name="Letunic I."/>
            <person name="Marr M."/>
            <person name="Pincus D."/>
            <person name="Putnam N."/>
            <person name="Rokas A."/>
            <person name="Wright K.J."/>
            <person name="Zuzow R."/>
            <person name="Dirks W."/>
            <person name="Good M."/>
            <person name="Goodstein D."/>
            <person name="Lemons D."/>
            <person name="Li W."/>
            <person name="Lyons J.B."/>
            <person name="Morris A."/>
            <person name="Nichols S."/>
            <person name="Richter D.J."/>
            <person name="Salamov A."/>
            <person name="Bork P."/>
            <person name="Lim W.A."/>
            <person name="Manning G."/>
            <person name="Miller W.T."/>
            <person name="McGinnis W."/>
            <person name="Shapiro H."/>
            <person name="Tjian R."/>
            <person name="Grigoriev I.V."/>
            <person name="Rokhsar D."/>
        </authorList>
    </citation>
    <scope>NUCLEOTIDE SEQUENCE [LARGE SCALE GENOMIC DNA]</scope>
    <source>
        <strain evidence="21">MX1</strain>
        <strain evidence="22">MX1 / ATCC 50154</strain>
    </source>
</reference>
<dbReference type="PRINTS" id="PR00109">
    <property type="entry name" value="TYRKINASE"/>
</dbReference>
<evidence type="ECO:0000256" key="7">
    <source>
        <dbReference type="ARBA" id="ARBA00022840"/>
    </source>
</evidence>
<evidence type="ECO:0000313" key="21">
    <source>
        <dbReference type="EMBL" id="EDQ90206.1"/>
    </source>
</evidence>
<evidence type="ECO:0000256" key="8">
    <source>
        <dbReference type="ARBA" id="ARBA00022989"/>
    </source>
</evidence>
<feature type="domain" description="Protein kinase" evidence="17">
    <location>
        <begin position="726"/>
        <end position="993"/>
    </location>
</feature>
<dbReference type="Gene3D" id="2.10.25.10">
    <property type="entry name" value="Laminin"/>
    <property type="match status" value="2"/>
</dbReference>
<keyword evidence="10 14" id="KW-1015">Disulfide bond</keyword>
<dbReference type="SUPFAM" id="SSF57196">
    <property type="entry name" value="EGF/Laminin"/>
    <property type="match status" value="2"/>
</dbReference>
<feature type="disulfide bond" evidence="14">
    <location>
        <begin position="593"/>
        <end position="602"/>
    </location>
</feature>
<evidence type="ECO:0000256" key="10">
    <source>
        <dbReference type="ARBA" id="ARBA00023157"/>
    </source>
</evidence>
<feature type="domain" description="EGF-like" evidence="18">
    <location>
        <begin position="428"/>
        <end position="466"/>
    </location>
</feature>
<evidence type="ECO:0000256" key="2">
    <source>
        <dbReference type="ARBA" id="ARBA00011902"/>
    </source>
</evidence>
<dbReference type="CDD" id="cd00192">
    <property type="entry name" value="PTKc"/>
    <property type="match status" value="1"/>
</dbReference>
<dbReference type="KEGG" id="mbr:MONBRDRAFT_20579"/>
<dbReference type="PANTHER" id="PTHR24416:SF550">
    <property type="entry name" value="FIBROBLAST GROWTH FACTOR RECEPTOR HOMOLOG 1-RELATED"/>
    <property type="match status" value="1"/>
</dbReference>
<feature type="binding site" evidence="15">
    <location>
        <position position="759"/>
    </location>
    <ligand>
        <name>ATP</name>
        <dbReference type="ChEBI" id="CHEBI:30616"/>
    </ligand>
</feature>